<feature type="domain" description="Transcription regulator PadR C-terminal" evidence="2">
    <location>
        <begin position="127"/>
        <end position="198"/>
    </location>
</feature>
<dbReference type="OrthoDB" id="3186544at2"/>
<dbReference type="PANTHER" id="PTHR43252:SF6">
    <property type="entry name" value="NEGATIVE TRANSCRIPTION REGULATOR PADR"/>
    <property type="match status" value="1"/>
</dbReference>
<dbReference type="PANTHER" id="PTHR43252">
    <property type="entry name" value="TRANSCRIPTIONAL REGULATOR YQJI"/>
    <property type="match status" value="1"/>
</dbReference>
<dbReference type="SUPFAM" id="SSF46785">
    <property type="entry name" value="Winged helix' DNA-binding domain"/>
    <property type="match status" value="2"/>
</dbReference>
<sequence>MAIKEALLALLQRSPASAYQLKKEFDATTSETWPLNIGQVSTTLQRLHRDGLIEQCPDEASDAIKEAAATTTAVDPHATGHVTAPSRTATTSRVRTQPTAVWRLTDTGREAVSQWWSTPVTIEQRGRDELVMKLAFAVSTPGVNVTALIQRQRSALQRLLHDVTLARRALPQNDIAGLLVLDHHIFATEAELRWLDTIDEHRLRARI</sequence>
<dbReference type="EMBL" id="PEBK01000006">
    <property type="protein sequence ID" value="PJM75045.1"/>
    <property type="molecule type" value="Genomic_DNA"/>
</dbReference>
<dbReference type="InterPro" id="IPR036388">
    <property type="entry name" value="WH-like_DNA-bd_sf"/>
</dbReference>
<keyword evidence="4" id="KW-1185">Reference proteome</keyword>
<dbReference type="Pfam" id="PF10400">
    <property type="entry name" value="Vir_act_alpha_C"/>
    <property type="match status" value="1"/>
</dbReference>
<evidence type="ECO:0000313" key="4">
    <source>
        <dbReference type="Proteomes" id="UP000231451"/>
    </source>
</evidence>
<feature type="compositionally biased region" description="Polar residues" evidence="1">
    <location>
        <begin position="85"/>
        <end position="94"/>
    </location>
</feature>
<organism evidence="3 4">
    <name type="scientific">Bifidobacterium simiarum</name>
    <dbReference type="NCBI Taxonomy" id="2045441"/>
    <lineage>
        <taxon>Bacteria</taxon>
        <taxon>Bacillati</taxon>
        <taxon>Actinomycetota</taxon>
        <taxon>Actinomycetes</taxon>
        <taxon>Bifidobacteriales</taxon>
        <taxon>Bifidobacteriaceae</taxon>
        <taxon>Bifidobacterium</taxon>
    </lineage>
</organism>
<evidence type="ECO:0000256" key="1">
    <source>
        <dbReference type="SAM" id="MobiDB-lite"/>
    </source>
</evidence>
<dbReference type="Proteomes" id="UP000231451">
    <property type="component" value="Unassembled WGS sequence"/>
</dbReference>
<dbReference type="AlphaFoldDB" id="A0A2M9HE17"/>
<dbReference type="InterPro" id="IPR018309">
    <property type="entry name" value="Tscrpt_reg_PadR_C"/>
</dbReference>
<evidence type="ECO:0000313" key="3">
    <source>
        <dbReference type="EMBL" id="PJM75045.1"/>
    </source>
</evidence>
<feature type="region of interest" description="Disordered" evidence="1">
    <location>
        <begin position="69"/>
        <end position="94"/>
    </location>
</feature>
<dbReference type="Gene3D" id="1.10.10.10">
    <property type="entry name" value="Winged helix-like DNA-binding domain superfamily/Winged helix DNA-binding domain"/>
    <property type="match status" value="1"/>
</dbReference>
<accession>A0A2M9HE17</accession>
<evidence type="ECO:0000259" key="2">
    <source>
        <dbReference type="Pfam" id="PF10400"/>
    </source>
</evidence>
<name>A0A2M9HE17_9BIFI</name>
<proteinExistence type="predicted"/>
<comment type="caution">
    <text evidence="3">The sequence shown here is derived from an EMBL/GenBank/DDBJ whole genome shotgun (WGS) entry which is preliminary data.</text>
</comment>
<protein>
    <submittedName>
        <fullName evidence="3">PadR family transcriptional regulator</fullName>
    </submittedName>
</protein>
<dbReference type="RefSeq" id="WP_100513242.1">
    <property type="nucleotide sequence ID" value="NZ_PEBK01000006.1"/>
</dbReference>
<dbReference type="InterPro" id="IPR036390">
    <property type="entry name" value="WH_DNA-bd_sf"/>
</dbReference>
<gene>
    <name evidence="3" type="ORF">CSQ87_07435</name>
</gene>
<reference evidence="3 4" key="1">
    <citation type="submission" date="2017-10" db="EMBL/GenBank/DDBJ databases">
        <title>Draft genome sequences of strains TRE 1, TRE 9, TRE H and TRI 7, isolated from tamarins, belonging to four potential novel Bifidobacterium species.</title>
        <authorList>
            <person name="Mattarelli P."/>
            <person name="Modesto M."/>
            <person name="Puglisi E."/>
            <person name="Morelli L."/>
            <person name="Spezio C."/>
            <person name="Bonetti A."/>
            <person name="Sandri C."/>
        </authorList>
    </citation>
    <scope>NUCLEOTIDE SEQUENCE [LARGE SCALE GENOMIC DNA]</scope>
    <source>
        <strain evidence="4">TRI7</strain>
    </source>
</reference>